<proteinExistence type="predicted"/>
<dbReference type="SUPFAM" id="SSF51905">
    <property type="entry name" value="FAD/NAD(P)-binding domain"/>
    <property type="match status" value="1"/>
</dbReference>
<dbReference type="Gene3D" id="3.50.50.60">
    <property type="entry name" value="FAD/NAD(P)-binding domain"/>
    <property type="match status" value="2"/>
</dbReference>
<reference evidence="2 3" key="1">
    <citation type="submission" date="2024-04" db="EMBL/GenBank/DDBJ databases">
        <authorList>
            <person name="Cremers G."/>
        </authorList>
    </citation>
    <scope>NUCLEOTIDE SEQUENCE [LARGE SCALE GENOMIC DNA]</scope>
    <source>
        <strain evidence="2">MeCH1-AG</strain>
    </source>
</reference>
<dbReference type="EMBL" id="OZ026884">
    <property type="protein sequence ID" value="CAL1240249.1"/>
    <property type="molecule type" value="Genomic_DNA"/>
</dbReference>
<sequence>MENQVHHRVVVVGAGAAGLGIAARLLKADVKDVALIEPSDKHYYQPFWTFVGGGVVKPEQSVRPMASLIPPGAVWIKDAAATFDPANNRLTTRDGKTIGYDYLVVCPGLQIDWNKIPGLPEALGKNGVCSNYAYDQAPITWDNIRNFKGGNAVFTFPPPPIKCAGAPQKIMYLAEDYFRKHGLRDKTRVLYYCATPTIFSAPKYAAVLMEKVVKPRGIEVLFKHNLVEIRAESKEAVFKNLDTGETVVQPYDLLHVVPPMSAPDFIKASPLANEGGWVEVNKDTLQHVRYPNVFSLGDVSSLPTSKTAAAIRAQMPVLAANLLSVMRGGQPLTRYDGYTSCPLITGYGKLILAEFDYELKPKETFPFDQGKERYSMYLLKRYVIPTIYWDGLLKGRRWPWLGQS</sequence>
<dbReference type="RefSeq" id="WP_348759743.1">
    <property type="nucleotide sequence ID" value="NZ_OZ026884.1"/>
</dbReference>
<keyword evidence="3" id="KW-1185">Reference proteome</keyword>
<feature type="domain" description="FAD/NAD(P)-binding" evidence="1">
    <location>
        <begin position="8"/>
        <end position="125"/>
    </location>
</feature>
<dbReference type="InterPro" id="IPR036188">
    <property type="entry name" value="FAD/NAD-bd_sf"/>
</dbReference>
<accession>A0ABM9NHZ9</accession>
<evidence type="ECO:0000313" key="2">
    <source>
        <dbReference type="EMBL" id="CAL1240249.1"/>
    </source>
</evidence>
<name>A0ABM9NHZ9_9GAMM</name>
<dbReference type="InterPro" id="IPR015904">
    <property type="entry name" value="Sulphide_quinone_reductase"/>
</dbReference>
<dbReference type="InterPro" id="IPR023753">
    <property type="entry name" value="FAD/NAD-binding_dom"/>
</dbReference>
<organism evidence="2 3">
    <name type="scientific">Candidatus Methylocalor cossyra</name>
    <dbReference type="NCBI Taxonomy" id="3108543"/>
    <lineage>
        <taxon>Bacteria</taxon>
        <taxon>Pseudomonadati</taxon>
        <taxon>Pseudomonadota</taxon>
        <taxon>Gammaproteobacteria</taxon>
        <taxon>Methylococcales</taxon>
        <taxon>Methylococcaceae</taxon>
        <taxon>Candidatus Methylocalor</taxon>
    </lineage>
</organism>
<evidence type="ECO:0000313" key="3">
    <source>
        <dbReference type="Proteomes" id="UP001497493"/>
    </source>
</evidence>
<evidence type="ECO:0000259" key="1">
    <source>
        <dbReference type="Pfam" id="PF07992"/>
    </source>
</evidence>
<dbReference type="Proteomes" id="UP001497493">
    <property type="component" value="Chromosome"/>
</dbReference>
<gene>
    <name evidence="2" type="ORF">MECH1_V1_1473</name>
</gene>
<dbReference type="PANTHER" id="PTHR10632">
    <property type="entry name" value="SULFIDE:QUINONE OXIDOREDUCTASE"/>
    <property type="match status" value="1"/>
</dbReference>
<dbReference type="Pfam" id="PF07992">
    <property type="entry name" value="Pyr_redox_2"/>
    <property type="match status" value="1"/>
</dbReference>
<dbReference type="PANTHER" id="PTHR10632:SF2">
    <property type="entry name" value="SULFIDE:QUINONE OXIDOREDUCTASE, MITOCHONDRIAL"/>
    <property type="match status" value="1"/>
</dbReference>
<protein>
    <submittedName>
        <fullName evidence="2">Sulfide:quinone oxidoreductase</fullName>
    </submittedName>
</protein>